<dbReference type="HOGENOM" id="CLU_2879290_0_0_10"/>
<dbReference type="EMBL" id="HG315671">
    <property type="protein sequence ID" value="CDF79462.1"/>
    <property type="molecule type" value="Genomic_DNA"/>
</dbReference>
<sequence>MKFSETFWNEKYKNNDIGWDLGTVSPPLKSYFDQLTNKDLKILIPGGGHAHEAEYLHQNGYKMVYVVDVSKIALEHFKHRVPTFPKAHLMHKNFFDLDLIFDLIIEQTFFCAITPSLRPEYAKKVNALLKPKGKVVGLLFNVPLHKDRPPFGGHRAEYYSYFENNFNIKLMESSYNSHPSRSGKELFFKIQKH</sequence>
<evidence type="ECO:0000256" key="2">
    <source>
        <dbReference type="ARBA" id="ARBA00022603"/>
    </source>
</evidence>
<dbReference type="PROSITE" id="PS51585">
    <property type="entry name" value="SAM_MT_TPMT"/>
    <property type="match status" value="1"/>
</dbReference>
<protein>
    <recommendedName>
        <fullName evidence="7">Thiopurine S-methyltransferase</fullName>
    </recommendedName>
</protein>
<gene>
    <name evidence="5" type="ORF">BN863_17500</name>
</gene>
<keyword evidence="4" id="KW-0949">S-adenosyl-L-methionine</keyword>
<proteinExistence type="predicted"/>
<dbReference type="PANTHER" id="PTHR32183:SF6">
    <property type="entry name" value="CYSTEINE SULFINATE DESULFINASE_CYSTEINE DESULFURASE AND RELATED ENZYMES"/>
    <property type="match status" value="1"/>
</dbReference>
<dbReference type="GO" id="GO:0032259">
    <property type="term" value="P:methylation"/>
    <property type="evidence" value="ECO:0007669"/>
    <property type="project" value="UniProtKB-KW"/>
</dbReference>
<evidence type="ECO:0008006" key="7">
    <source>
        <dbReference type="Google" id="ProtNLM"/>
    </source>
</evidence>
<dbReference type="PANTHER" id="PTHR32183">
    <property type="match status" value="1"/>
</dbReference>
<evidence type="ECO:0000256" key="3">
    <source>
        <dbReference type="ARBA" id="ARBA00022679"/>
    </source>
</evidence>
<reference evidence="5 6" key="1">
    <citation type="journal article" date="2013" name="Appl. Environ. Microbiol.">
        <title>The genome of the alga-associated marine flavobacterium Formosa agariphila KMM 3901T reveals a broad potential for degradation of algal polysaccharides.</title>
        <authorList>
            <person name="Mann A.J."/>
            <person name="Hahnke R.L."/>
            <person name="Huang S."/>
            <person name="Werner J."/>
            <person name="Xing P."/>
            <person name="Barbeyron T."/>
            <person name="Huettel B."/>
            <person name="Stueber K."/>
            <person name="Reinhardt R."/>
            <person name="Harder J."/>
            <person name="Gloeckner F.O."/>
            <person name="Amann R.I."/>
            <person name="Teeling H."/>
        </authorList>
    </citation>
    <scope>NUCLEOTIDE SEQUENCE [LARGE SCALE GENOMIC DNA]</scope>
    <source>
        <strain evidence="6">DSM 15362 / KCTC 12365 / LMG 23005 / KMM 3901</strain>
    </source>
</reference>
<keyword evidence="2" id="KW-0489">Methyltransferase</keyword>
<name>T2KKQ0_FORAG</name>
<evidence type="ECO:0000313" key="6">
    <source>
        <dbReference type="Proteomes" id="UP000016160"/>
    </source>
</evidence>
<keyword evidence="3" id="KW-0808">Transferase</keyword>
<dbReference type="Proteomes" id="UP000016160">
    <property type="component" value="Chromosome"/>
</dbReference>
<dbReference type="Pfam" id="PF05724">
    <property type="entry name" value="TPMT"/>
    <property type="match status" value="1"/>
</dbReference>
<dbReference type="SUPFAM" id="SSF53335">
    <property type="entry name" value="S-adenosyl-L-methionine-dependent methyltransferases"/>
    <property type="match status" value="1"/>
</dbReference>
<dbReference type="PATRIC" id="fig|1347342.6.peg.1756"/>
<dbReference type="InterPro" id="IPR008854">
    <property type="entry name" value="TPMT"/>
</dbReference>
<dbReference type="AlphaFoldDB" id="T2KKQ0"/>
<dbReference type="InterPro" id="IPR029063">
    <property type="entry name" value="SAM-dependent_MTases_sf"/>
</dbReference>
<dbReference type="Gene3D" id="3.40.50.150">
    <property type="entry name" value="Vaccinia Virus protein VP39"/>
    <property type="match status" value="1"/>
</dbReference>
<dbReference type="STRING" id="1347342.BN863_17500"/>
<keyword evidence="1" id="KW-0597">Phosphoprotein</keyword>
<accession>T2KKQ0</accession>
<dbReference type="CDD" id="cd02440">
    <property type="entry name" value="AdoMet_MTases"/>
    <property type="match status" value="1"/>
</dbReference>
<dbReference type="eggNOG" id="COG0500">
    <property type="taxonomic scope" value="Bacteria"/>
</dbReference>
<evidence type="ECO:0000256" key="1">
    <source>
        <dbReference type="ARBA" id="ARBA00022553"/>
    </source>
</evidence>
<dbReference type="GO" id="GO:0008757">
    <property type="term" value="F:S-adenosylmethionine-dependent methyltransferase activity"/>
    <property type="evidence" value="ECO:0007669"/>
    <property type="project" value="InterPro"/>
</dbReference>
<organism evidence="5 6">
    <name type="scientific">Formosa agariphila (strain DSM 15362 / KCTC 12365 / LMG 23005 / KMM 3901 / M-2Alg 35-1)</name>
    <dbReference type="NCBI Taxonomy" id="1347342"/>
    <lineage>
        <taxon>Bacteria</taxon>
        <taxon>Pseudomonadati</taxon>
        <taxon>Bacteroidota</taxon>
        <taxon>Flavobacteriia</taxon>
        <taxon>Flavobacteriales</taxon>
        <taxon>Flavobacteriaceae</taxon>
        <taxon>Formosa</taxon>
    </lineage>
</organism>
<evidence type="ECO:0000256" key="4">
    <source>
        <dbReference type="ARBA" id="ARBA00022691"/>
    </source>
</evidence>
<evidence type="ECO:0000313" key="5">
    <source>
        <dbReference type="EMBL" id="CDF79462.1"/>
    </source>
</evidence>
<keyword evidence="6" id="KW-1185">Reference proteome</keyword>